<dbReference type="AlphaFoldDB" id="A0A1L9VKQ0"/>
<dbReference type="Proteomes" id="UP000184300">
    <property type="component" value="Unassembled WGS sequence"/>
</dbReference>
<evidence type="ECO:0000256" key="1">
    <source>
        <dbReference type="SAM" id="Phobius"/>
    </source>
</evidence>
<dbReference type="RefSeq" id="XP_022401191.1">
    <property type="nucleotide sequence ID" value="XM_022544495.1"/>
</dbReference>
<protein>
    <submittedName>
        <fullName evidence="3">Uncharacterized protein</fullName>
    </submittedName>
</protein>
<dbReference type="EMBL" id="KV878896">
    <property type="protein sequence ID" value="OJJ84493.1"/>
    <property type="molecule type" value="Genomic_DNA"/>
</dbReference>
<dbReference type="OrthoDB" id="5429634at2759"/>
<feature type="chain" id="PRO_5012205729" evidence="2">
    <location>
        <begin position="20"/>
        <end position="152"/>
    </location>
</feature>
<evidence type="ECO:0000313" key="3">
    <source>
        <dbReference type="EMBL" id="OJJ84493.1"/>
    </source>
</evidence>
<dbReference type="VEuPathDB" id="FungiDB:ASPGLDRAFT_34997"/>
<gene>
    <name evidence="3" type="ORF">ASPGLDRAFT_34997</name>
</gene>
<feature type="transmembrane region" description="Helical" evidence="1">
    <location>
        <begin position="70"/>
        <end position="95"/>
    </location>
</feature>
<dbReference type="GeneID" id="34460756"/>
<reference evidence="4" key="1">
    <citation type="journal article" date="2017" name="Genome Biol.">
        <title>Comparative genomics reveals high biological diversity and specific adaptations in the industrially and medically important fungal genus Aspergillus.</title>
        <authorList>
            <person name="de Vries R.P."/>
            <person name="Riley R."/>
            <person name="Wiebenga A."/>
            <person name="Aguilar-Osorio G."/>
            <person name="Amillis S."/>
            <person name="Uchima C.A."/>
            <person name="Anderluh G."/>
            <person name="Asadollahi M."/>
            <person name="Askin M."/>
            <person name="Barry K."/>
            <person name="Battaglia E."/>
            <person name="Bayram O."/>
            <person name="Benocci T."/>
            <person name="Braus-Stromeyer S.A."/>
            <person name="Caldana C."/>
            <person name="Canovas D."/>
            <person name="Cerqueira G.C."/>
            <person name="Chen F."/>
            <person name="Chen W."/>
            <person name="Choi C."/>
            <person name="Clum A."/>
            <person name="Dos Santos R.A."/>
            <person name="Damasio A.R."/>
            <person name="Diallinas G."/>
            <person name="Emri T."/>
            <person name="Fekete E."/>
            <person name="Flipphi M."/>
            <person name="Freyberg S."/>
            <person name="Gallo A."/>
            <person name="Gournas C."/>
            <person name="Habgood R."/>
            <person name="Hainaut M."/>
            <person name="Harispe M.L."/>
            <person name="Henrissat B."/>
            <person name="Hilden K.S."/>
            <person name="Hope R."/>
            <person name="Hossain A."/>
            <person name="Karabika E."/>
            <person name="Karaffa L."/>
            <person name="Karanyi Z."/>
            <person name="Krasevec N."/>
            <person name="Kuo A."/>
            <person name="Kusch H."/>
            <person name="LaButti K."/>
            <person name="Lagendijk E.L."/>
            <person name="Lapidus A."/>
            <person name="Levasseur A."/>
            <person name="Lindquist E."/>
            <person name="Lipzen A."/>
            <person name="Logrieco A.F."/>
            <person name="MacCabe A."/>
            <person name="Maekelae M.R."/>
            <person name="Malavazi I."/>
            <person name="Melin P."/>
            <person name="Meyer V."/>
            <person name="Mielnichuk N."/>
            <person name="Miskei M."/>
            <person name="Molnar A.P."/>
            <person name="Mule G."/>
            <person name="Ngan C.Y."/>
            <person name="Orejas M."/>
            <person name="Orosz E."/>
            <person name="Ouedraogo J.P."/>
            <person name="Overkamp K.M."/>
            <person name="Park H.-S."/>
            <person name="Perrone G."/>
            <person name="Piumi F."/>
            <person name="Punt P.J."/>
            <person name="Ram A.F."/>
            <person name="Ramon A."/>
            <person name="Rauscher S."/>
            <person name="Record E."/>
            <person name="Riano-Pachon D.M."/>
            <person name="Robert V."/>
            <person name="Roehrig J."/>
            <person name="Ruller R."/>
            <person name="Salamov A."/>
            <person name="Salih N.S."/>
            <person name="Samson R.A."/>
            <person name="Sandor E."/>
            <person name="Sanguinetti M."/>
            <person name="Schuetze T."/>
            <person name="Sepcic K."/>
            <person name="Shelest E."/>
            <person name="Sherlock G."/>
            <person name="Sophianopoulou V."/>
            <person name="Squina F.M."/>
            <person name="Sun H."/>
            <person name="Susca A."/>
            <person name="Todd R.B."/>
            <person name="Tsang A."/>
            <person name="Unkles S.E."/>
            <person name="van de Wiele N."/>
            <person name="van Rossen-Uffink D."/>
            <person name="Oliveira J.V."/>
            <person name="Vesth T.C."/>
            <person name="Visser J."/>
            <person name="Yu J.-H."/>
            <person name="Zhou M."/>
            <person name="Andersen M.R."/>
            <person name="Archer D.B."/>
            <person name="Baker S.E."/>
            <person name="Benoit I."/>
            <person name="Brakhage A.A."/>
            <person name="Braus G.H."/>
            <person name="Fischer R."/>
            <person name="Frisvad J.C."/>
            <person name="Goldman G.H."/>
            <person name="Houbraken J."/>
            <person name="Oakley B."/>
            <person name="Pocsi I."/>
            <person name="Scazzocchio C."/>
            <person name="Seiboth B."/>
            <person name="vanKuyk P.A."/>
            <person name="Wortman J."/>
            <person name="Dyer P.S."/>
            <person name="Grigoriev I.V."/>
        </authorList>
    </citation>
    <scope>NUCLEOTIDE SEQUENCE [LARGE SCALE GENOMIC DNA]</scope>
    <source>
        <strain evidence="4">CBS 516.65</strain>
    </source>
</reference>
<sequence>MGRAEKWAVVGFRVLIGFAVRQQLQYVKQNAASWVPDSAQPARKTQGFQNNAPIRYCYSQRMPEQCKANIVPLFLIVVIICNVVNILAFILTLHITKADPPLCTTGDAIQSFLSHPDPLTKGRCLVSKHDYETYISTSLEWEPRPVKNTGDL</sequence>
<evidence type="ECO:0000313" key="4">
    <source>
        <dbReference type="Proteomes" id="UP000184300"/>
    </source>
</evidence>
<accession>A0A1L9VKQ0</accession>
<dbReference type="STRING" id="1160497.A0A1L9VKQ0"/>
<keyword evidence="1" id="KW-1133">Transmembrane helix</keyword>
<keyword evidence="1" id="KW-0472">Membrane</keyword>
<dbReference type="PANTHER" id="PTHR35395">
    <property type="entry name" value="DUF6536 DOMAIN-CONTAINING PROTEIN"/>
    <property type="match status" value="1"/>
</dbReference>
<evidence type="ECO:0000256" key="2">
    <source>
        <dbReference type="SAM" id="SignalP"/>
    </source>
</evidence>
<name>A0A1L9VKQ0_ASPGL</name>
<dbReference type="PANTHER" id="PTHR35395:SF1">
    <property type="entry name" value="DUF6536 DOMAIN-CONTAINING PROTEIN"/>
    <property type="match status" value="1"/>
</dbReference>
<keyword evidence="1" id="KW-0812">Transmembrane</keyword>
<keyword evidence="2" id="KW-0732">Signal</keyword>
<proteinExistence type="predicted"/>
<organism evidence="3 4">
    <name type="scientific">Aspergillus glaucus CBS 516.65</name>
    <dbReference type="NCBI Taxonomy" id="1160497"/>
    <lineage>
        <taxon>Eukaryota</taxon>
        <taxon>Fungi</taxon>
        <taxon>Dikarya</taxon>
        <taxon>Ascomycota</taxon>
        <taxon>Pezizomycotina</taxon>
        <taxon>Eurotiomycetes</taxon>
        <taxon>Eurotiomycetidae</taxon>
        <taxon>Eurotiales</taxon>
        <taxon>Aspergillaceae</taxon>
        <taxon>Aspergillus</taxon>
        <taxon>Aspergillus subgen. Aspergillus</taxon>
    </lineage>
</organism>
<keyword evidence="4" id="KW-1185">Reference proteome</keyword>
<feature type="signal peptide" evidence="2">
    <location>
        <begin position="1"/>
        <end position="19"/>
    </location>
</feature>